<evidence type="ECO:0000313" key="4">
    <source>
        <dbReference type="Proteomes" id="UP001229651"/>
    </source>
</evidence>
<keyword evidence="2" id="KW-0812">Transmembrane</keyword>
<proteinExistence type="predicted"/>
<dbReference type="EMBL" id="JAUSUT010000001">
    <property type="protein sequence ID" value="MDQ0378092.1"/>
    <property type="molecule type" value="Genomic_DNA"/>
</dbReference>
<name>A0ABU0ES25_9PSEU</name>
<accession>A0ABU0ES25</accession>
<dbReference type="RefSeq" id="WP_306990699.1">
    <property type="nucleotide sequence ID" value="NZ_JAUSUT010000001.1"/>
</dbReference>
<feature type="compositionally biased region" description="Pro residues" evidence="1">
    <location>
        <begin position="53"/>
        <end position="65"/>
    </location>
</feature>
<evidence type="ECO:0008006" key="5">
    <source>
        <dbReference type="Google" id="ProtNLM"/>
    </source>
</evidence>
<keyword evidence="2" id="KW-1133">Transmembrane helix</keyword>
<reference evidence="3 4" key="1">
    <citation type="submission" date="2023-07" db="EMBL/GenBank/DDBJ databases">
        <title>Sequencing the genomes of 1000 actinobacteria strains.</title>
        <authorList>
            <person name="Klenk H.-P."/>
        </authorList>
    </citation>
    <scope>NUCLEOTIDE SEQUENCE [LARGE SCALE GENOMIC DNA]</scope>
    <source>
        <strain evidence="3 4">DSM 45805</strain>
    </source>
</reference>
<sequence length="411" mass="43421">MSRLGGYRVSWQEELRKLDEELASGRLSADDYRVRRDQVLSSAVSYSENTPQPQQPAPPQPPAQPAQPQSQPADNSADSTQVIAPISPPQGTPQPQNFSAEPTQAVTPNWQARPPADPERTQYVANPSPPQGFPQVPASPPQGFPQSGPQPWNAPESDATPPWGGSDFPPISPVGGFAQGPEAFDDKPSKGGKGKIAWISVAVVVVLVAAGLTIFLTTSGGDDEQAGPTTNPAPAPTSVNSNDPYQPLLDKIPPTEGTPDGQSGLLATSRLVDLGIMDSGEAALLSTRSVQEVAWRGSQRQPDASGPGNEKISVMVIPLDSNGTATALAGQLRQYYVRNGLVLISDQLPSIPSQVVFHKLVASPIVYRGTWVSGNNLIRVNVTQGDLADEAALSGAYQRTVRSMLLPYPVG</sequence>
<keyword evidence="4" id="KW-1185">Reference proteome</keyword>
<evidence type="ECO:0000256" key="1">
    <source>
        <dbReference type="SAM" id="MobiDB-lite"/>
    </source>
</evidence>
<protein>
    <recommendedName>
        <fullName evidence="5">Flagellar basal body-associated protein FliL</fullName>
    </recommendedName>
</protein>
<feature type="transmembrane region" description="Helical" evidence="2">
    <location>
        <begin position="196"/>
        <end position="216"/>
    </location>
</feature>
<feature type="region of interest" description="Disordered" evidence="1">
    <location>
        <begin position="40"/>
        <end position="192"/>
    </location>
</feature>
<dbReference type="Proteomes" id="UP001229651">
    <property type="component" value="Unassembled WGS sequence"/>
</dbReference>
<feature type="region of interest" description="Disordered" evidence="1">
    <location>
        <begin position="218"/>
        <end position="264"/>
    </location>
</feature>
<feature type="compositionally biased region" description="Polar residues" evidence="1">
    <location>
        <begin position="40"/>
        <end position="50"/>
    </location>
</feature>
<organism evidence="3 4">
    <name type="scientific">Amycolatopsis thermophila</name>
    <dbReference type="NCBI Taxonomy" id="206084"/>
    <lineage>
        <taxon>Bacteria</taxon>
        <taxon>Bacillati</taxon>
        <taxon>Actinomycetota</taxon>
        <taxon>Actinomycetes</taxon>
        <taxon>Pseudonocardiales</taxon>
        <taxon>Pseudonocardiaceae</taxon>
        <taxon>Amycolatopsis</taxon>
    </lineage>
</organism>
<comment type="caution">
    <text evidence="3">The sequence shown here is derived from an EMBL/GenBank/DDBJ whole genome shotgun (WGS) entry which is preliminary data.</text>
</comment>
<evidence type="ECO:0000256" key="2">
    <source>
        <dbReference type="SAM" id="Phobius"/>
    </source>
</evidence>
<feature type="compositionally biased region" description="Polar residues" evidence="1">
    <location>
        <begin position="93"/>
        <end position="110"/>
    </location>
</feature>
<evidence type="ECO:0000313" key="3">
    <source>
        <dbReference type="EMBL" id="MDQ0378092.1"/>
    </source>
</evidence>
<keyword evidence="2" id="KW-0472">Membrane</keyword>
<feature type="compositionally biased region" description="Pro residues" evidence="1">
    <location>
        <begin position="127"/>
        <end position="143"/>
    </location>
</feature>
<gene>
    <name evidence="3" type="ORF">FB470_002086</name>
</gene>